<sequence length="49" mass="5386">MSLSGVLYAISSIFEPPYTRPAWFILSVTEEYGGLRGALSYLMADPSLD</sequence>
<reference evidence="1" key="1">
    <citation type="submission" date="2023-02" db="EMBL/GenBank/DDBJ databases">
        <title>Genome of Flavobacteriaceae gen. nov. sp. strain F89.</title>
        <authorList>
            <person name="Wang Y."/>
        </authorList>
    </citation>
    <scope>NUCLEOTIDE SEQUENCE</scope>
    <source>
        <strain evidence="1">F89</strain>
    </source>
</reference>
<gene>
    <name evidence="1" type="ORF">K8352_18670</name>
</gene>
<organism evidence="1 2">
    <name type="scientific">Cerina litoralis</name>
    <dbReference type="NCBI Taxonomy" id="2874477"/>
    <lineage>
        <taxon>Bacteria</taxon>
        <taxon>Pseudomonadati</taxon>
        <taxon>Bacteroidota</taxon>
        <taxon>Flavobacteriia</taxon>
        <taxon>Flavobacteriales</taxon>
        <taxon>Flavobacteriaceae</taxon>
        <taxon>Cerina</taxon>
    </lineage>
</organism>
<evidence type="ECO:0000313" key="2">
    <source>
        <dbReference type="Proteomes" id="UP001200642"/>
    </source>
</evidence>
<comment type="caution">
    <text evidence="1">The sequence shown here is derived from an EMBL/GenBank/DDBJ whole genome shotgun (WGS) entry which is preliminary data.</text>
</comment>
<dbReference type="Proteomes" id="UP001200642">
    <property type="component" value="Unassembled WGS sequence"/>
</dbReference>
<dbReference type="EMBL" id="JAIRBC010000046">
    <property type="protein sequence ID" value="MCG2462794.1"/>
    <property type="molecule type" value="Genomic_DNA"/>
</dbReference>
<proteinExistence type="predicted"/>
<protein>
    <submittedName>
        <fullName evidence="1">Uncharacterized protein</fullName>
    </submittedName>
</protein>
<accession>A0AAE3JRD3</accession>
<dbReference type="RefSeq" id="WP_317903928.1">
    <property type="nucleotide sequence ID" value="NZ_JAIRBC010000046.1"/>
</dbReference>
<keyword evidence="2" id="KW-1185">Reference proteome</keyword>
<dbReference type="AlphaFoldDB" id="A0AAE3JRD3"/>
<name>A0AAE3JRD3_9FLAO</name>
<evidence type="ECO:0000313" key="1">
    <source>
        <dbReference type="EMBL" id="MCG2462794.1"/>
    </source>
</evidence>